<proteinExistence type="predicted"/>
<dbReference type="PANTHER" id="PTHR30092">
    <property type="entry name" value="INNER MEMBRANE PROTEIN CRED"/>
    <property type="match status" value="1"/>
</dbReference>
<evidence type="ECO:0000313" key="1">
    <source>
        <dbReference type="EMBL" id="CAF3952862.1"/>
    </source>
</evidence>
<reference evidence="1" key="1">
    <citation type="submission" date="2021-02" db="EMBL/GenBank/DDBJ databases">
        <authorList>
            <person name="Nowell W R."/>
        </authorList>
    </citation>
    <scope>NUCLEOTIDE SEQUENCE</scope>
</reference>
<accession>A0A819KQU4</accession>
<dbReference type="Proteomes" id="UP000663842">
    <property type="component" value="Unassembled WGS sequence"/>
</dbReference>
<dbReference type="InterPro" id="IPR010364">
    <property type="entry name" value="Uncharacterised_IM_CreD"/>
</dbReference>
<comment type="caution">
    <text evidence="1">The sequence shown here is derived from an EMBL/GenBank/DDBJ whole genome shotgun (WGS) entry which is preliminary data.</text>
</comment>
<dbReference type="AlphaFoldDB" id="A0A819KQU4"/>
<sequence length="371" mass="41599">MFSPYIVISNAVQPERPIILTTESIDWTGQLNADDTSHKIGIYKAITYANEMTLKGRFSGYGGYNVGSLGQAKMLLQLSDMRGMDGQPALTINGSKRQLFNFASPSQNSFLGMGQAEVTLTPEDIQQGFNFEIRAKVNGLSSIELIPFAKNNTVNLQSKWPSPSYFGSALPNQKYATKGFNASWSNPFLANENATLLKDCLTNQISDACGALNNNARGYGVKLINGIDAYQMLQRTIKYALLFLTITFCAFFLFETLQDLRIHPIQYTLRTNWLYPRLPIFKCRLCQLNCDFESSQDQEPSLKKLMVSALPEFELKHKALTQWSKNDVSHFYANSNQTIVSLGSLLLASHEGLGFDFNRQRLLQKLILFSA</sequence>
<dbReference type="GO" id="GO:0005886">
    <property type="term" value="C:plasma membrane"/>
    <property type="evidence" value="ECO:0007669"/>
    <property type="project" value="TreeGrafter"/>
</dbReference>
<dbReference type="PANTHER" id="PTHR30092:SF0">
    <property type="entry name" value="INNER MEMBRANE PROTEIN CRED"/>
    <property type="match status" value="1"/>
</dbReference>
<organism evidence="1 2">
    <name type="scientific">Rotaria magnacalcarata</name>
    <dbReference type="NCBI Taxonomy" id="392030"/>
    <lineage>
        <taxon>Eukaryota</taxon>
        <taxon>Metazoa</taxon>
        <taxon>Spiralia</taxon>
        <taxon>Gnathifera</taxon>
        <taxon>Rotifera</taxon>
        <taxon>Eurotatoria</taxon>
        <taxon>Bdelloidea</taxon>
        <taxon>Philodinida</taxon>
        <taxon>Philodinidae</taxon>
        <taxon>Rotaria</taxon>
    </lineage>
</organism>
<gene>
    <name evidence="1" type="ORF">UXM345_LOCUS13440</name>
</gene>
<evidence type="ECO:0000313" key="2">
    <source>
        <dbReference type="Proteomes" id="UP000663842"/>
    </source>
</evidence>
<protein>
    <submittedName>
        <fullName evidence="1">Uncharacterized protein</fullName>
    </submittedName>
</protein>
<dbReference type="Pfam" id="PF06123">
    <property type="entry name" value="CreD"/>
    <property type="match status" value="1"/>
</dbReference>
<name>A0A819KQU4_9BILA</name>
<dbReference type="EMBL" id="CAJOBF010001457">
    <property type="protein sequence ID" value="CAF3952862.1"/>
    <property type="molecule type" value="Genomic_DNA"/>
</dbReference>